<reference evidence="1" key="1">
    <citation type="submission" date="2018-05" db="EMBL/GenBank/DDBJ databases">
        <title>Draft genome of Mucuna pruriens seed.</title>
        <authorList>
            <person name="Nnadi N.E."/>
            <person name="Vos R."/>
            <person name="Hasami M.H."/>
            <person name="Devisetty U.K."/>
            <person name="Aguiy J.C."/>
        </authorList>
    </citation>
    <scope>NUCLEOTIDE SEQUENCE [LARGE SCALE GENOMIC DNA]</scope>
    <source>
        <strain evidence="1">JCA_2017</strain>
    </source>
</reference>
<dbReference type="Proteomes" id="UP000257109">
    <property type="component" value="Unassembled WGS sequence"/>
</dbReference>
<accession>A0A371EJU7</accession>
<evidence type="ECO:0000313" key="1">
    <source>
        <dbReference type="EMBL" id="RDX66317.1"/>
    </source>
</evidence>
<name>A0A371EJU7_MUCPR</name>
<proteinExistence type="predicted"/>
<dbReference type="EMBL" id="QJKJ01013492">
    <property type="protein sequence ID" value="RDX66317.1"/>
    <property type="molecule type" value="Genomic_DNA"/>
</dbReference>
<evidence type="ECO:0000313" key="2">
    <source>
        <dbReference type="Proteomes" id="UP000257109"/>
    </source>
</evidence>
<protein>
    <submittedName>
        <fullName evidence="1">Uncharacterized protein</fullName>
    </submittedName>
</protein>
<feature type="non-terminal residue" evidence="1">
    <location>
        <position position="1"/>
    </location>
</feature>
<organism evidence="1 2">
    <name type="scientific">Mucuna pruriens</name>
    <name type="common">Velvet bean</name>
    <name type="synonym">Dolichos pruriens</name>
    <dbReference type="NCBI Taxonomy" id="157652"/>
    <lineage>
        <taxon>Eukaryota</taxon>
        <taxon>Viridiplantae</taxon>
        <taxon>Streptophyta</taxon>
        <taxon>Embryophyta</taxon>
        <taxon>Tracheophyta</taxon>
        <taxon>Spermatophyta</taxon>
        <taxon>Magnoliopsida</taxon>
        <taxon>eudicotyledons</taxon>
        <taxon>Gunneridae</taxon>
        <taxon>Pentapetalae</taxon>
        <taxon>rosids</taxon>
        <taxon>fabids</taxon>
        <taxon>Fabales</taxon>
        <taxon>Fabaceae</taxon>
        <taxon>Papilionoideae</taxon>
        <taxon>50 kb inversion clade</taxon>
        <taxon>NPAAA clade</taxon>
        <taxon>indigoferoid/millettioid clade</taxon>
        <taxon>Phaseoleae</taxon>
        <taxon>Mucuna</taxon>
    </lineage>
</organism>
<dbReference type="OrthoDB" id="1436587at2759"/>
<dbReference type="AlphaFoldDB" id="A0A371EJU7"/>
<keyword evidence="2" id="KW-1185">Reference proteome</keyword>
<comment type="caution">
    <text evidence="1">The sequence shown here is derived from an EMBL/GenBank/DDBJ whole genome shotgun (WGS) entry which is preliminary data.</text>
</comment>
<sequence length="80" mass="9442">MLLHQEFDLEIREKKGVENLVADHLSQIERGIDLLPIRDGFLHEQLLQMDKIEPWFADICNFLIASISIQIIQRQNLERC</sequence>
<gene>
    <name evidence="1" type="ORF">CR513_54932</name>
</gene>